<dbReference type="Gene3D" id="3.40.710.10">
    <property type="entry name" value="DD-peptidase/beta-lactamase superfamily"/>
    <property type="match status" value="1"/>
</dbReference>
<keyword evidence="4" id="KW-0133">Cell shape</keyword>
<keyword evidence="3" id="KW-0378">Hydrolase</keyword>
<comment type="caution">
    <text evidence="11">The sequence shown here is derived from an EMBL/GenBank/DDBJ whole genome shotgun (WGS) entry which is preliminary data.</text>
</comment>
<feature type="active site" description="Proton acceptor" evidence="7">
    <location>
        <position position="92"/>
    </location>
</feature>
<dbReference type="GO" id="GO:0009002">
    <property type="term" value="F:serine-type D-Ala-D-Ala carboxypeptidase activity"/>
    <property type="evidence" value="ECO:0007669"/>
    <property type="project" value="InterPro"/>
</dbReference>
<feature type="active site" description="Acyl-ester intermediate" evidence="7">
    <location>
        <position position="89"/>
    </location>
</feature>
<reference evidence="11 12" key="1">
    <citation type="journal article" date="2016" name="Nat. Commun.">
        <title>Thousands of microbial genomes shed light on interconnected biogeochemical processes in an aquifer system.</title>
        <authorList>
            <person name="Anantharaman K."/>
            <person name="Brown C.T."/>
            <person name="Hug L.A."/>
            <person name="Sharon I."/>
            <person name="Castelle C.J."/>
            <person name="Probst A.J."/>
            <person name="Thomas B.C."/>
            <person name="Singh A."/>
            <person name="Wilkins M.J."/>
            <person name="Karaoz U."/>
            <person name="Brodie E.L."/>
            <person name="Williams K.H."/>
            <person name="Hubbard S.S."/>
            <person name="Banfield J.F."/>
        </authorList>
    </citation>
    <scope>NUCLEOTIDE SEQUENCE [LARGE SCALE GENOMIC DNA]</scope>
</reference>
<feature type="binding site" evidence="8">
    <location>
        <position position="249"/>
    </location>
    <ligand>
        <name>substrate</name>
    </ligand>
</feature>
<evidence type="ECO:0000256" key="6">
    <source>
        <dbReference type="ARBA" id="ARBA00023316"/>
    </source>
</evidence>
<evidence type="ECO:0000256" key="1">
    <source>
        <dbReference type="ARBA" id="ARBA00007164"/>
    </source>
</evidence>
<evidence type="ECO:0000256" key="8">
    <source>
        <dbReference type="PIRSR" id="PIRSR618044-2"/>
    </source>
</evidence>
<dbReference type="InterPro" id="IPR018044">
    <property type="entry name" value="Peptidase_S11"/>
</dbReference>
<dbReference type="EMBL" id="MFAH01000066">
    <property type="protein sequence ID" value="OGD70000.1"/>
    <property type="molecule type" value="Genomic_DNA"/>
</dbReference>
<accession>A0A1F5ERM8</accession>
<dbReference type="GO" id="GO:0071555">
    <property type="term" value="P:cell wall organization"/>
    <property type="evidence" value="ECO:0007669"/>
    <property type="project" value="UniProtKB-KW"/>
</dbReference>
<feature type="active site" evidence="7">
    <location>
        <position position="143"/>
    </location>
</feature>
<proteinExistence type="inferred from homology"/>
<dbReference type="InterPro" id="IPR012338">
    <property type="entry name" value="Beta-lactam/transpept-like"/>
</dbReference>
<evidence type="ECO:0000259" key="10">
    <source>
        <dbReference type="Pfam" id="PF00768"/>
    </source>
</evidence>
<feature type="domain" description="Peptidase S11 D-alanyl-D-alanine carboxypeptidase A N-terminal" evidence="10">
    <location>
        <begin position="54"/>
        <end position="277"/>
    </location>
</feature>
<dbReference type="GO" id="GO:0006508">
    <property type="term" value="P:proteolysis"/>
    <property type="evidence" value="ECO:0007669"/>
    <property type="project" value="InterPro"/>
</dbReference>
<keyword evidence="5" id="KW-0573">Peptidoglycan synthesis</keyword>
<evidence type="ECO:0000256" key="4">
    <source>
        <dbReference type="ARBA" id="ARBA00022960"/>
    </source>
</evidence>
<evidence type="ECO:0000313" key="11">
    <source>
        <dbReference type="EMBL" id="OGD70000.1"/>
    </source>
</evidence>
<gene>
    <name evidence="11" type="ORF">A3D09_03630</name>
</gene>
<keyword evidence="2" id="KW-0732">Signal</keyword>
<dbReference type="PRINTS" id="PR00725">
    <property type="entry name" value="DADACBPTASE1"/>
</dbReference>
<dbReference type="GO" id="GO:0009252">
    <property type="term" value="P:peptidoglycan biosynthetic process"/>
    <property type="evidence" value="ECO:0007669"/>
    <property type="project" value="UniProtKB-KW"/>
</dbReference>
<comment type="similarity">
    <text evidence="1 9">Belongs to the peptidase S11 family.</text>
</comment>
<dbReference type="PANTHER" id="PTHR21581">
    <property type="entry name" value="D-ALANYL-D-ALANINE CARBOXYPEPTIDASE"/>
    <property type="match status" value="1"/>
</dbReference>
<sequence length="301" mass="32890">MKVRLSPFKVFDMFALIFLALIFILFPVASAKERPAVKSATTTTIIVPQPKTSAAPAPEITANSVYIFDPDSGTKIYEKNGRTKLFPASTTKLMTALVALDAYDTDQVLTARTASQAVGSTIHLVNGDQLTVENLLYGLLVDSGNDAGLVLAENYPGGYTQFITRMNQKVRELGLTSTHFTNVSGLINDDHYTTVTDLTVIARAAIRNATIRKIVSTKTITITDITGSKKYYLESTNKLLGMDGVKGLKTGWTPESGECLVTLVTRDGKSILVTLLGSEDRFGESAKLINWVYDNFDWMQI</sequence>
<evidence type="ECO:0000256" key="9">
    <source>
        <dbReference type="RuleBase" id="RU004016"/>
    </source>
</evidence>
<dbReference type="SUPFAM" id="SSF56601">
    <property type="entry name" value="beta-lactamase/transpeptidase-like"/>
    <property type="match status" value="1"/>
</dbReference>
<evidence type="ECO:0000256" key="3">
    <source>
        <dbReference type="ARBA" id="ARBA00022801"/>
    </source>
</evidence>
<name>A0A1F5ERM8_9BACT</name>
<organism evidence="11 12">
    <name type="scientific">Candidatus Collierbacteria bacterium RIFCSPHIGHO2_02_FULL_49_10</name>
    <dbReference type="NCBI Taxonomy" id="1817723"/>
    <lineage>
        <taxon>Bacteria</taxon>
        <taxon>Candidatus Collieribacteriota</taxon>
    </lineage>
</organism>
<dbReference type="AlphaFoldDB" id="A0A1F5ERM8"/>
<evidence type="ECO:0000313" key="12">
    <source>
        <dbReference type="Proteomes" id="UP000177390"/>
    </source>
</evidence>
<evidence type="ECO:0000256" key="5">
    <source>
        <dbReference type="ARBA" id="ARBA00022984"/>
    </source>
</evidence>
<dbReference type="PANTHER" id="PTHR21581:SF6">
    <property type="entry name" value="TRAFFICKING PROTEIN PARTICLE COMPLEX SUBUNIT 12"/>
    <property type="match status" value="1"/>
</dbReference>
<dbReference type="Pfam" id="PF00768">
    <property type="entry name" value="Peptidase_S11"/>
    <property type="match status" value="1"/>
</dbReference>
<dbReference type="GO" id="GO:0008360">
    <property type="term" value="P:regulation of cell shape"/>
    <property type="evidence" value="ECO:0007669"/>
    <property type="project" value="UniProtKB-KW"/>
</dbReference>
<evidence type="ECO:0000256" key="7">
    <source>
        <dbReference type="PIRSR" id="PIRSR618044-1"/>
    </source>
</evidence>
<protein>
    <recommendedName>
        <fullName evidence="10">Peptidase S11 D-alanyl-D-alanine carboxypeptidase A N-terminal domain-containing protein</fullName>
    </recommendedName>
</protein>
<dbReference type="Proteomes" id="UP000177390">
    <property type="component" value="Unassembled WGS sequence"/>
</dbReference>
<evidence type="ECO:0000256" key="2">
    <source>
        <dbReference type="ARBA" id="ARBA00022729"/>
    </source>
</evidence>
<dbReference type="InterPro" id="IPR001967">
    <property type="entry name" value="Peptidase_S11_N"/>
</dbReference>
<keyword evidence="6" id="KW-0961">Cell wall biogenesis/degradation</keyword>